<dbReference type="Proteomes" id="UP000635983">
    <property type="component" value="Unassembled WGS sequence"/>
</dbReference>
<feature type="domain" description="GGDEF" evidence="5">
    <location>
        <begin position="503"/>
        <end position="636"/>
    </location>
</feature>
<evidence type="ECO:0000259" key="4">
    <source>
        <dbReference type="PROSITE" id="PS50113"/>
    </source>
</evidence>
<comment type="cofactor">
    <cofactor evidence="1">
        <name>Mg(2+)</name>
        <dbReference type="ChEBI" id="CHEBI:18420"/>
    </cofactor>
</comment>
<dbReference type="InterPro" id="IPR000700">
    <property type="entry name" value="PAS-assoc_C"/>
</dbReference>
<dbReference type="RefSeq" id="WP_188984733.1">
    <property type="nucleotide sequence ID" value="NZ_BMPO01000008.1"/>
</dbReference>
<proteinExistence type="predicted"/>
<feature type="domain" description="PAC" evidence="4">
    <location>
        <begin position="252"/>
        <end position="304"/>
    </location>
</feature>
<dbReference type="NCBIfam" id="TIGR00254">
    <property type="entry name" value="GGDEF"/>
    <property type="match status" value="1"/>
</dbReference>
<dbReference type="PROSITE" id="PS50112">
    <property type="entry name" value="PAS"/>
    <property type="match status" value="2"/>
</dbReference>
<reference evidence="6" key="2">
    <citation type="submission" date="2020-09" db="EMBL/GenBank/DDBJ databases">
        <authorList>
            <person name="Sun Q."/>
            <person name="Ohkuma M."/>
        </authorList>
    </citation>
    <scope>NUCLEOTIDE SEQUENCE</scope>
    <source>
        <strain evidence="6">JCM 30078</strain>
    </source>
</reference>
<dbReference type="Pfam" id="PF01590">
    <property type="entry name" value="GAF"/>
    <property type="match status" value="1"/>
</dbReference>
<dbReference type="SUPFAM" id="SSF55073">
    <property type="entry name" value="Nucleotide cyclase"/>
    <property type="match status" value="1"/>
</dbReference>
<dbReference type="InterPro" id="IPR035965">
    <property type="entry name" value="PAS-like_dom_sf"/>
</dbReference>
<keyword evidence="7" id="KW-1185">Reference proteome</keyword>
<comment type="subcellular location">
    <subcellularLocation>
        <location evidence="2">Cell inner membrane</location>
    </subcellularLocation>
</comment>
<name>A0A917V0J3_9PSED</name>
<dbReference type="Gene3D" id="3.30.450.40">
    <property type="match status" value="1"/>
</dbReference>
<dbReference type="Gene3D" id="3.30.70.270">
    <property type="match status" value="1"/>
</dbReference>
<feature type="domain" description="PAS" evidence="3">
    <location>
        <begin position="178"/>
        <end position="248"/>
    </location>
</feature>
<dbReference type="SUPFAM" id="SSF55785">
    <property type="entry name" value="PYP-like sensor domain (PAS domain)"/>
    <property type="match status" value="2"/>
</dbReference>
<dbReference type="FunFam" id="3.30.70.270:FF:000001">
    <property type="entry name" value="Diguanylate cyclase domain protein"/>
    <property type="match status" value="1"/>
</dbReference>
<dbReference type="SUPFAM" id="SSF55781">
    <property type="entry name" value="GAF domain-like"/>
    <property type="match status" value="1"/>
</dbReference>
<dbReference type="SMART" id="SM00267">
    <property type="entry name" value="GGDEF"/>
    <property type="match status" value="1"/>
</dbReference>
<dbReference type="Pfam" id="PF00990">
    <property type="entry name" value="GGDEF"/>
    <property type="match status" value="1"/>
</dbReference>
<reference evidence="6" key="1">
    <citation type="journal article" date="2014" name="Int. J. Syst. Evol. Microbiol.">
        <title>Complete genome sequence of Corynebacterium casei LMG S-19264T (=DSM 44701T), isolated from a smear-ripened cheese.</title>
        <authorList>
            <consortium name="US DOE Joint Genome Institute (JGI-PGF)"/>
            <person name="Walter F."/>
            <person name="Albersmeier A."/>
            <person name="Kalinowski J."/>
            <person name="Ruckert C."/>
        </authorList>
    </citation>
    <scope>NUCLEOTIDE SEQUENCE</scope>
    <source>
        <strain evidence="6">JCM 30078</strain>
    </source>
</reference>
<dbReference type="InterPro" id="IPR029787">
    <property type="entry name" value="Nucleotide_cyclase"/>
</dbReference>
<comment type="caution">
    <text evidence="6">The sequence shown here is derived from an EMBL/GenBank/DDBJ whole genome shotgun (WGS) entry which is preliminary data.</text>
</comment>
<dbReference type="InterPro" id="IPR000160">
    <property type="entry name" value="GGDEF_dom"/>
</dbReference>
<evidence type="ECO:0000256" key="1">
    <source>
        <dbReference type="ARBA" id="ARBA00001946"/>
    </source>
</evidence>
<evidence type="ECO:0000259" key="5">
    <source>
        <dbReference type="PROSITE" id="PS50887"/>
    </source>
</evidence>
<dbReference type="PANTHER" id="PTHR44757:SF2">
    <property type="entry name" value="BIOFILM ARCHITECTURE MAINTENANCE PROTEIN MBAA"/>
    <property type="match status" value="1"/>
</dbReference>
<dbReference type="CDD" id="cd01949">
    <property type="entry name" value="GGDEF"/>
    <property type="match status" value="1"/>
</dbReference>
<dbReference type="CDD" id="cd00130">
    <property type="entry name" value="PAS"/>
    <property type="match status" value="2"/>
</dbReference>
<gene>
    <name evidence="6" type="ORF">GCM10009304_33650</name>
</gene>
<dbReference type="PANTHER" id="PTHR44757">
    <property type="entry name" value="DIGUANYLATE CYCLASE DGCP"/>
    <property type="match status" value="1"/>
</dbReference>
<dbReference type="InterPro" id="IPR013655">
    <property type="entry name" value="PAS_fold_3"/>
</dbReference>
<dbReference type="GO" id="GO:0006355">
    <property type="term" value="P:regulation of DNA-templated transcription"/>
    <property type="evidence" value="ECO:0007669"/>
    <property type="project" value="InterPro"/>
</dbReference>
<dbReference type="EMBL" id="BMPO01000008">
    <property type="protein sequence ID" value="GGK04851.1"/>
    <property type="molecule type" value="Genomic_DNA"/>
</dbReference>
<dbReference type="InterPro" id="IPR052155">
    <property type="entry name" value="Biofilm_reg_signaling"/>
</dbReference>
<dbReference type="PROSITE" id="PS50113">
    <property type="entry name" value="PAC"/>
    <property type="match status" value="2"/>
</dbReference>
<dbReference type="InterPro" id="IPR003018">
    <property type="entry name" value="GAF"/>
</dbReference>
<dbReference type="InterPro" id="IPR013767">
    <property type="entry name" value="PAS_fold"/>
</dbReference>
<organism evidence="6 7">
    <name type="scientific">Pseudomonas matsuisoli</name>
    <dbReference type="NCBI Taxonomy" id="1515666"/>
    <lineage>
        <taxon>Bacteria</taxon>
        <taxon>Pseudomonadati</taxon>
        <taxon>Pseudomonadota</taxon>
        <taxon>Gammaproteobacteria</taxon>
        <taxon>Pseudomonadales</taxon>
        <taxon>Pseudomonadaceae</taxon>
        <taxon>Pseudomonas</taxon>
    </lineage>
</organism>
<dbReference type="Gene3D" id="3.30.450.20">
    <property type="entry name" value="PAS domain"/>
    <property type="match status" value="2"/>
</dbReference>
<dbReference type="Pfam" id="PF08447">
    <property type="entry name" value="PAS_3"/>
    <property type="match status" value="1"/>
</dbReference>
<dbReference type="SMART" id="SM00086">
    <property type="entry name" value="PAC"/>
    <property type="match status" value="2"/>
</dbReference>
<dbReference type="SMART" id="SM00065">
    <property type="entry name" value="GAF"/>
    <property type="match status" value="1"/>
</dbReference>
<dbReference type="InterPro" id="IPR000014">
    <property type="entry name" value="PAS"/>
</dbReference>
<evidence type="ECO:0008006" key="8">
    <source>
        <dbReference type="Google" id="ProtNLM"/>
    </source>
</evidence>
<accession>A0A917V0J3</accession>
<evidence type="ECO:0000313" key="7">
    <source>
        <dbReference type="Proteomes" id="UP000635983"/>
    </source>
</evidence>
<evidence type="ECO:0000256" key="2">
    <source>
        <dbReference type="ARBA" id="ARBA00004533"/>
    </source>
</evidence>
<evidence type="ECO:0000313" key="6">
    <source>
        <dbReference type="EMBL" id="GGK04851.1"/>
    </source>
</evidence>
<feature type="domain" description="PAS" evidence="3">
    <location>
        <begin position="344"/>
        <end position="416"/>
    </location>
</feature>
<dbReference type="Pfam" id="PF00989">
    <property type="entry name" value="PAS"/>
    <property type="match status" value="1"/>
</dbReference>
<dbReference type="PROSITE" id="PS50887">
    <property type="entry name" value="GGDEF"/>
    <property type="match status" value="1"/>
</dbReference>
<dbReference type="NCBIfam" id="TIGR00229">
    <property type="entry name" value="sensory_box"/>
    <property type="match status" value="2"/>
</dbReference>
<dbReference type="SMART" id="SM00091">
    <property type="entry name" value="PAS"/>
    <property type="match status" value="2"/>
</dbReference>
<dbReference type="AlphaFoldDB" id="A0A917V0J3"/>
<dbReference type="GO" id="GO:0003824">
    <property type="term" value="F:catalytic activity"/>
    <property type="evidence" value="ECO:0007669"/>
    <property type="project" value="UniProtKB-ARBA"/>
</dbReference>
<dbReference type="GO" id="GO:0005886">
    <property type="term" value="C:plasma membrane"/>
    <property type="evidence" value="ECO:0007669"/>
    <property type="project" value="UniProtKB-SubCell"/>
</dbReference>
<dbReference type="InterPro" id="IPR001610">
    <property type="entry name" value="PAC"/>
</dbReference>
<dbReference type="InterPro" id="IPR043128">
    <property type="entry name" value="Rev_trsase/Diguanyl_cyclase"/>
</dbReference>
<evidence type="ECO:0000259" key="3">
    <source>
        <dbReference type="PROSITE" id="PS50112"/>
    </source>
</evidence>
<protein>
    <recommendedName>
        <fullName evidence="8">PAS domain S-box-containing protein/diguanylate cyclase (GGDEF) domain-containing protein</fullName>
    </recommendedName>
</protein>
<sequence>MEPSNHEVERIKLLHALNLLDTDPEPVFDRITRTLSKSLDVPVALLSLVDIDRQWFKSRIGMPITETSRDIAFCDTAIRQPEILLVPDAHEDTRFADNPLVTGEEQFRFYAGIPLRSIDGYAVGTLCALDRRPRQLTEQQLQTLQDLADMATREIQIREAAVRSRSQLEDSDARIEASESRFRTIFERAGVGIALVAPDGHFIRVNQALCEITGYDAAGLLECTFQDITYPDDLDSDLQLLQHLISDDLDRYQLEKRYIQSNGEIIWVNLLVTKHVKRQGEIDYFIAIIEDINARKVAENELQALRDDLEHQVTSRTQDLRRVNRALSDAMLQQIEAQNTLARREAELSAVLENASDAFVSVNANGCIRAWNKQAEETFGWSPDEAMGNHIETLLIPPARRPEYRADWHEQAAQGAGSFGKRLELEALRKDGQTVPVEVRISTVTLPDQKIFNAFLHDISERKLTEQRREQEALHDALTGLPNRRAMYERIPAALGRAKRHGTGTALLFIDLDGFKQVNDQFGHDAGDQLLCTVAERLRANVRVSDGVFRLAGDEFTVLLEDVSGGQDSAARIAEKLLAAIAEPVPLSEGEASVGASIGVAISDPDDTLVPEEWVKAADTAMYDAKRTGKGRIVFV</sequence>
<feature type="domain" description="PAC" evidence="4">
    <location>
        <begin position="421"/>
        <end position="471"/>
    </location>
</feature>
<dbReference type="InterPro" id="IPR029016">
    <property type="entry name" value="GAF-like_dom_sf"/>
</dbReference>